<reference evidence="1 2" key="1">
    <citation type="submission" date="2018-04" db="EMBL/GenBank/DDBJ databases">
        <title>Polynucleobacter sp. UH21B genome.</title>
        <authorList>
            <person name="Hahn M.W."/>
        </authorList>
    </citation>
    <scope>NUCLEOTIDE SEQUENCE [LARGE SCALE GENOMIC DNA]</scope>
    <source>
        <strain evidence="1 2">MWH-UH21B</strain>
    </source>
</reference>
<keyword evidence="2" id="KW-1185">Reference proteome</keyword>
<proteinExistence type="predicted"/>
<evidence type="ECO:0000313" key="2">
    <source>
        <dbReference type="Proteomes" id="UP000503312"/>
    </source>
</evidence>
<gene>
    <name evidence="1" type="ORF">DCO17_06635</name>
</gene>
<dbReference type="AlphaFoldDB" id="A0A6M9PYD9"/>
<dbReference type="Proteomes" id="UP000503312">
    <property type="component" value="Chromosome"/>
</dbReference>
<evidence type="ECO:0000313" key="1">
    <source>
        <dbReference type="EMBL" id="QKM64932.1"/>
    </source>
</evidence>
<dbReference type="KEGG" id="ptrp:DCO17_06635"/>
<protein>
    <submittedName>
        <fullName evidence="1">Uncharacterized protein</fullName>
    </submittedName>
</protein>
<name>A0A6M9PYD9_9BURK</name>
<sequence length="403" mass="47472">MQKRSKLPNGYWNNLEHCKAEAIQYVTRTEWQRGSPLSYRWAAKNKWLEECAVHMSSDRMPDGYWTLERCQEQAEKYKTKVQWRLEHRASFSKANKEKWLVQCCEHMEPSGMWFGPASVLEALLSHDVCYEMEYRFKDGAEISRRPFDFYLPDYNLVIEFHGEQHLIGWGRNDSDARGIQARDLFKKTWAKDHGINYLEIKQWEIKSKEEICEKVIKELKSIAKKNSLSIDLIKRALTKAEMLKVKNKLKWTKETCISEAKKYSTIKEWQTGSAGSYQAAFKKKWLEECSSHMDRQLHKKNYWTLSTCIEDARQYKTKTEWQQAKRSGYSIASKNGWIEECTAHMEPDGRKTVGQRLWTKEKCMELAKRCNSRAEFKMASGSAYLRARVKGWLDDCCAHMQGN</sequence>
<dbReference type="EMBL" id="CP028942">
    <property type="protein sequence ID" value="QKM64932.1"/>
    <property type="molecule type" value="Genomic_DNA"/>
</dbReference>
<organism evidence="1 2">
    <name type="scientific">Polynucleobacter tropicus</name>
    <dbReference type="NCBI Taxonomy" id="1743174"/>
    <lineage>
        <taxon>Bacteria</taxon>
        <taxon>Pseudomonadati</taxon>
        <taxon>Pseudomonadota</taxon>
        <taxon>Betaproteobacteria</taxon>
        <taxon>Burkholderiales</taxon>
        <taxon>Burkholderiaceae</taxon>
        <taxon>Polynucleobacter</taxon>
    </lineage>
</organism>
<accession>A0A6M9PYD9</accession>
<dbReference type="Gene3D" id="3.40.960.10">
    <property type="entry name" value="VSR Endonuclease"/>
    <property type="match status" value="1"/>
</dbReference>